<proteinExistence type="predicted"/>
<protein>
    <recommendedName>
        <fullName evidence="3">Alpha/beta hydrolase family protein</fullName>
    </recommendedName>
</protein>
<evidence type="ECO:0000313" key="1">
    <source>
        <dbReference type="EMBL" id="MCL1144340.1"/>
    </source>
</evidence>
<evidence type="ECO:0000313" key="2">
    <source>
        <dbReference type="Proteomes" id="UP001139333"/>
    </source>
</evidence>
<name>A0A9X1ZS05_9GAMM</name>
<dbReference type="Proteomes" id="UP001139333">
    <property type="component" value="Unassembled WGS sequence"/>
</dbReference>
<dbReference type="AlphaFoldDB" id="A0A9X1ZS05"/>
<dbReference type="RefSeq" id="WP_248997007.1">
    <property type="nucleotide sequence ID" value="NZ_JAKIKP010000019.1"/>
</dbReference>
<comment type="caution">
    <text evidence="1">The sequence shown here is derived from an EMBL/GenBank/DDBJ whole genome shotgun (WGS) entry which is preliminary data.</text>
</comment>
<dbReference type="EMBL" id="JAKIKP010000019">
    <property type="protein sequence ID" value="MCL1144340.1"/>
    <property type="molecule type" value="Genomic_DNA"/>
</dbReference>
<evidence type="ECO:0008006" key="3">
    <source>
        <dbReference type="Google" id="ProtNLM"/>
    </source>
</evidence>
<reference evidence="1" key="1">
    <citation type="submission" date="2022-01" db="EMBL/GenBank/DDBJ databases">
        <title>Whole genome-based taxonomy of the Shewanellaceae.</title>
        <authorList>
            <person name="Martin-Rodriguez A.J."/>
        </authorList>
    </citation>
    <scope>NUCLEOTIDE SEQUENCE</scope>
    <source>
        <strain evidence="1">DSM 16422</strain>
    </source>
</reference>
<accession>A0A9X1ZS05</accession>
<dbReference type="SUPFAM" id="SSF53474">
    <property type="entry name" value="alpha/beta-Hydrolases"/>
    <property type="match status" value="1"/>
</dbReference>
<keyword evidence="2" id="KW-1185">Reference proteome</keyword>
<sequence>MKLNQTVCQVIDDVFMQYHIVDTSKPVMITFPPGCQAITQHQAEANDTNAWSFQFFAKRGINVVSFNHIGQDNYFHSEEFARFLPLLSTQLDVFPKRIGYGISRGGFASAIHSKVLGLDKALLLMPLSSYNHKTVPWDPKVKANHVPDQALNLDASVCETPLTVIYDPLYAPDTQHVARLDSVVAEYHISGVGHRISRALQQMGMLKKVVLDFYAADIESDAFYQGIRQRRLFPSYLKGTLANSRRKVTLKRRWVITQYRCYLIINNSHFCHQKFLSKLAVSCQKRWNKVLNLYQQVNLQGASKAALVLGNTVFCL</sequence>
<organism evidence="1 2">
    <name type="scientific">Shewanella gaetbuli</name>
    <dbReference type="NCBI Taxonomy" id="220752"/>
    <lineage>
        <taxon>Bacteria</taxon>
        <taxon>Pseudomonadati</taxon>
        <taxon>Pseudomonadota</taxon>
        <taxon>Gammaproteobacteria</taxon>
        <taxon>Alteromonadales</taxon>
        <taxon>Shewanellaceae</taxon>
        <taxon>Shewanella</taxon>
    </lineage>
</organism>
<dbReference type="InterPro" id="IPR029058">
    <property type="entry name" value="AB_hydrolase_fold"/>
</dbReference>
<gene>
    <name evidence="1" type="ORF">L2672_16835</name>
</gene>